<dbReference type="EMBL" id="CAFABA010000086">
    <property type="protein sequence ID" value="CAB4834003.1"/>
    <property type="molecule type" value="Genomic_DNA"/>
</dbReference>
<accession>A0A6J6RZ73</accession>
<comment type="similarity">
    <text evidence="1">Belongs to the ATP-dependent AMP-binding enzyme family.</text>
</comment>
<dbReference type="EMBL" id="CAEZYR010000005">
    <property type="protein sequence ID" value="CAB4727598.1"/>
    <property type="molecule type" value="Genomic_DNA"/>
</dbReference>
<evidence type="ECO:0000259" key="4">
    <source>
        <dbReference type="Pfam" id="PF13193"/>
    </source>
</evidence>
<organism evidence="5">
    <name type="scientific">freshwater metagenome</name>
    <dbReference type="NCBI Taxonomy" id="449393"/>
    <lineage>
        <taxon>unclassified sequences</taxon>
        <taxon>metagenomes</taxon>
        <taxon>ecological metagenomes</taxon>
    </lineage>
</organism>
<dbReference type="InterPro" id="IPR000873">
    <property type="entry name" value="AMP-dep_synth/lig_dom"/>
</dbReference>
<gene>
    <name evidence="5" type="ORF">UFOPK2754_00263</name>
    <name evidence="6" type="ORF">UFOPK3139_01949</name>
    <name evidence="7" type="ORF">UFOPK3543_02127</name>
</gene>
<dbReference type="Pfam" id="PF00501">
    <property type="entry name" value="AMP-binding"/>
    <property type="match status" value="1"/>
</dbReference>
<dbReference type="InterPro" id="IPR020845">
    <property type="entry name" value="AMP-binding_CS"/>
</dbReference>
<dbReference type="InterPro" id="IPR042099">
    <property type="entry name" value="ANL_N_sf"/>
</dbReference>
<dbReference type="GO" id="GO:0031956">
    <property type="term" value="F:medium-chain fatty acid-CoA ligase activity"/>
    <property type="evidence" value="ECO:0007669"/>
    <property type="project" value="TreeGrafter"/>
</dbReference>
<evidence type="ECO:0000256" key="2">
    <source>
        <dbReference type="ARBA" id="ARBA00022598"/>
    </source>
</evidence>
<dbReference type="AlphaFoldDB" id="A0A6J6RZ73"/>
<dbReference type="Pfam" id="PF13193">
    <property type="entry name" value="AMP-binding_C"/>
    <property type="match status" value="1"/>
</dbReference>
<dbReference type="Gene3D" id="3.40.50.12780">
    <property type="entry name" value="N-terminal domain of ligase-like"/>
    <property type="match status" value="1"/>
</dbReference>
<keyword evidence="2" id="KW-0436">Ligase</keyword>
<dbReference type="PANTHER" id="PTHR43201:SF5">
    <property type="entry name" value="MEDIUM-CHAIN ACYL-COA LIGASE ACSF2, MITOCHONDRIAL"/>
    <property type="match status" value="1"/>
</dbReference>
<sequence>MMLHEWGLVVRDAPQPIPNGPRDVTDLVATARRARPNHEALVGRHRAFTFAEVEAAAGVATAALAALGVRAGDRVAASLPNQPELVIAFLGAMRLGAIWVGINTALAPAEKLHMLADCDAMLLLTTAEIASSVEPFRSVTVDLAGLAGTWVDACTSAERDDRRAPLVLVDPHAPAAIAYTSGTTGFPKGAVHSQHNMLWPGADARDNDPGPPNERHGVVLPLTLLNLMILGPLFAWSKGTTCICVDRTDPIGLRDWIAQSRITRMTFAPTIVHDLLRHPDVAVDDLVSLRRPECGGSSTPNALRELFLERFGAPVLTGYGLTEAPTAVAREMPGDELLAGCSGVPFAPVEVVVVDQNGGVLDAGTEGEICVRARTTGPWTGVYTPFLGYWNRPLATEHALRSHMLHTGDIGVIDTMGRVFVKDRMTDVVIRGGANVYPAEVERVLHEHPGVAACAVLGVPDDRLGERVVAVVQPMAGVALDPVDLVVYCRNLLARYKVPERWAFVDDFARTPMGKIPKATLRALFDAPGSSALSRPPSSP</sequence>
<dbReference type="InterPro" id="IPR045851">
    <property type="entry name" value="AMP-bd_C_sf"/>
</dbReference>
<evidence type="ECO:0000256" key="1">
    <source>
        <dbReference type="ARBA" id="ARBA00006432"/>
    </source>
</evidence>
<protein>
    <submittedName>
        <fullName evidence="5">Unannotated protein</fullName>
    </submittedName>
</protein>
<evidence type="ECO:0000259" key="3">
    <source>
        <dbReference type="Pfam" id="PF00501"/>
    </source>
</evidence>
<proteinExistence type="inferred from homology"/>
<dbReference type="Gene3D" id="3.30.300.30">
    <property type="match status" value="1"/>
</dbReference>
<dbReference type="GO" id="GO:0006631">
    <property type="term" value="P:fatty acid metabolic process"/>
    <property type="evidence" value="ECO:0007669"/>
    <property type="project" value="TreeGrafter"/>
</dbReference>
<feature type="domain" description="AMP-binding enzyme C-terminal" evidence="4">
    <location>
        <begin position="440"/>
        <end position="515"/>
    </location>
</feature>
<name>A0A6J6RZ73_9ZZZZ</name>
<dbReference type="PROSITE" id="PS00455">
    <property type="entry name" value="AMP_BINDING"/>
    <property type="match status" value="1"/>
</dbReference>
<dbReference type="EMBL" id="CAFBMH010000093">
    <property type="protein sequence ID" value="CAB4921803.1"/>
    <property type="molecule type" value="Genomic_DNA"/>
</dbReference>
<feature type="domain" description="AMP-dependent synthetase/ligase" evidence="3">
    <location>
        <begin position="33"/>
        <end position="374"/>
    </location>
</feature>
<dbReference type="PANTHER" id="PTHR43201">
    <property type="entry name" value="ACYL-COA SYNTHETASE"/>
    <property type="match status" value="1"/>
</dbReference>
<dbReference type="SUPFAM" id="SSF56801">
    <property type="entry name" value="Acetyl-CoA synthetase-like"/>
    <property type="match status" value="1"/>
</dbReference>
<dbReference type="InterPro" id="IPR025110">
    <property type="entry name" value="AMP-bd_C"/>
</dbReference>
<evidence type="ECO:0000313" key="6">
    <source>
        <dbReference type="EMBL" id="CAB4834003.1"/>
    </source>
</evidence>
<reference evidence="5" key="1">
    <citation type="submission" date="2020-05" db="EMBL/GenBank/DDBJ databases">
        <authorList>
            <person name="Chiriac C."/>
            <person name="Salcher M."/>
            <person name="Ghai R."/>
            <person name="Kavagutti S V."/>
        </authorList>
    </citation>
    <scope>NUCLEOTIDE SEQUENCE</scope>
</reference>
<evidence type="ECO:0000313" key="7">
    <source>
        <dbReference type="EMBL" id="CAB4921803.1"/>
    </source>
</evidence>
<evidence type="ECO:0000313" key="5">
    <source>
        <dbReference type="EMBL" id="CAB4727598.1"/>
    </source>
</evidence>